<dbReference type="AlphaFoldDB" id="A0A6A6VEM2"/>
<accession>A0A6A6VEM2</accession>
<gene>
    <name evidence="2" type="ORF">M011DRAFT_27519</name>
</gene>
<dbReference type="Proteomes" id="UP000799440">
    <property type="component" value="Unassembled WGS sequence"/>
</dbReference>
<protein>
    <submittedName>
        <fullName evidence="2">Uncharacterized protein</fullName>
    </submittedName>
</protein>
<keyword evidence="3" id="KW-1185">Reference proteome</keyword>
<name>A0A6A6VEM2_9PLEO</name>
<feature type="region of interest" description="Disordered" evidence="1">
    <location>
        <begin position="92"/>
        <end position="116"/>
    </location>
</feature>
<dbReference type="EMBL" id="MU006570">
    <property type="protein sequence ID" value="KAF2748000.1"/>
    <property type="molecule type" value="Genomic_DNA"/>
</dbReference>
<reference evidence="2" key="1">
    <citation type="journal article" date="2020" name="Stud. Mycol.">
        <title>101 Dothideomycetes genomes: a test case for predicting lifestyles and emergence of pathogens.</title>
        <authorList>
            <person name="Haridas S."/>
            <person name="Albert R."/>
            <person name="Binder M."/>
            <person name="Bloem J."/>
            <person name="Labutti K."/>
            <person name="Salamov A."/>
            <person name="Andreopoulos B."/>
            <person name="Baker S."/>
            <person name="Barry K."/>
            <person name="Bills G."/>
            <person name="Bluhm B."/>
            <person name="Cannon C."/>
            <person name="Castanera R."/>
            <person name="Culley D."/>
            <person name="Daum C."/>
            <person name="Ezra D."/>
            <person name="Gonzalez J."/>
            <person name="Henrissat B."/>
            <person name="Kuo A."/>
            <person name="Liang C."/>
            <person name="Lipzen A."/>
            <person name="Lutzoni F."/>
            <person name="Magnuson J."/>
            <person name="Mondo S."/>
            <person name="Nolan M."/>
            <person name="Ohm R."/>
            <person name="Pangilinan J."/>
            <person name="Park H.-J."/>
            <person name="Ramirez L."/>
            <person name="Alfaro M."/>
            <person name="Sun H."/>
            <person name="Tritt A."/>
            <person name="Yoshinaga Y."/>
            <person name="Zwiers L.-H."/>
            <person name="Turgeon B."/>
            <person name="Goodwin S."/>
            <person name="Spatafora J."/>
            <person name="Crous P."/>
            <person name="Grigoriev I."/>
        </authorList>
    </citation>
    <scope>NUCLEOTIDE SEQUENCE</scope>
    <source>
        <strain evidence="2">CBS 119925</strain>
    </source>
</reference>
<organism evidence="2 3">
    <name type="scientific">Sporormia fimetaria CBS 119925</name>
    <dbReference type="NCBI Taxonomy" id="1340428"/>
    <lineage>
        <taxon>Eukaryota</taxon>
        <taxon>Fungi</taxon>
        <taxon>Dikarya</taxon>
        <taxon>Ascomycota</taxon>
        <taxon>Pezizomycotina</taxon>
        <taxon>Dothideomycetes</taxon>
        <taxon>Pleosporomycetidae</taxon>
        <taxon>Pleosporales</taxon>
        <taxon>Sporormiaceae</taxon>
        <taxon>Sporormia</taxon>
    </lineage>
</organism>
<sequence>MRQVEVMGFRAGQPRRLDGLFPRATAPMSGSRGRSEVPGCTWCNWYPWAYCTQFQGSSCCAGLAIWTSVYCLACLATRHQSRNRTYLLPRQAPSAGERTQVAPSAAAHRAPGVAES</sequence>
<evidence type="ECO:0000313" key="3">
    <source>
        <dbReference type="Proteomes" id="UP000799440"/>
    </source>
</evidence>
<proteinExistence type="predicted"/>
<evidence type="ECO:0000256" key="1">
    <source>
        <dbReference type="SAM" id="MobiDB-lite"/>
    </source>
</evidence>
<evidence type="ECO:0000313" key="2">
    <source>
        <dbReference type="EMBL" id="KAF2748000.1"/>
    </source>
</evidence>